<name>A0A8E2JTL9_9PEZI</name>
<proteinExistence type="predicted"/>
<dbReference type="AlphaFoldDB" id="A0A8E2JTL9"/>
<keyword evidence="3" id="KW-1185">Reference proteome</keyword>
<sequence>WSAGQSVVSSSKAQPSSRRPHSQQPAASSQRAISHQPSAITLPTPNPIPNPIPTVRHFSATCCHRLPRRATAVQSAARCSDAQMLRCSNEPYALSPSHTPPRWLAAAAIAAANAAHAPPCCPIRRDSLAVPMLMPPVAGIVPPWPRRDTGWAGLTGDWPLDQPSLHRGPFLAVHESMMP</sequence>
<dbReference type="Proteomes" id="UP000250140">
    <property type="component" value="Unassembled WGS sequence"/>
</dbReference>
<protein>
    <submittedName>
        <fullName evidence="2">Uncharacterized protein</fullName>
    </submittedName>
</protein>
<feature type="compositionally biased region" description="Polar residues" evidence="1">
    <location>
        <begin position="22"/>
        <end position="41"/>
    </location>
</feature>
<organism evidence="2 3">
    <name type="scientific">Glonium stellatum</name>
    <dbReference type="NCBI Taxonomy" id="574774"/>
    <lineage>
        <taxon>Eukaryota</taxon>
        <taxon>Fungi</taxon>
        <taxon>Dikarya</taxon>
        <taxon>Ascomycota</taxon>
        <taxon>Pezizomycotina</taxon>
        <taxon>Dothideomycetes</taxon>
        <taxon>Pleosporomycetidae</taxon>
        <taxon>Gloniales</taxon>
        <taxon>Gloniaceae</taxon>
        <taxon>Glonium</taxon>
    </lineage>
</organism>
<feature type="compositionally biased region" description="Low complexity" evidence="1">
    <location>
        <begin position="1"/>
        <end position="17"/>
    </location>
</feature>
<evidence type="ECO:0000256" key="1">
    <source>
        <dbReference type="SAM" id="MobiDB-lite"/>
    </source>
</evidence>
<dbReference type="EMBL" id="KV749530">
    <property type="protein sequence ID" value="OCL09048.1"/>
    <property type="molecule type" value="Genomic_DNA"/>
</dbReference>
<gene>
    <name evidence="2" type="ORF">AOQ84DRAFT_363600</name>
</gene>
<feature type="non-terminal residue" evidence="2">
    <location>
        <position position="1"/>
    </location>
</feature>
<evidence type="ECO:0000313" key="3">
    <source>
        <dbReference type="Proteomes" id="UP000250140"/>
    </source>
</evidence>
<evidence type="ECO:0000313" key="2">
    <source>
        <dbReference type="EMBL" id="OCL09048.1"/>
    </source>
</evidence>
<reference evidence="2 3" key="1">
    <citation type="journal article" date="2016" name="Nat. Commun.">
        <title>Ectomycorrhizal ecology is imprinted in the genome of the dominant symbiotic fungus Cenococcum geophilum.</title>
        <authorList>
            <consortium name="DOE Joint Genome Institute"/>
            <person name="Peter M."/>
            <person name="Kohler A."/>
            <person name="Ohm R.A."/>
            <person name="Kuo A."/>
            <person name="Krutzmann J."/>
            <person name="Morin E."/>
            <person name="Arend M."/>
            <person name="Barry K.W."/>
            <person name="Binder M."/>
            <person name="Choi C."/>
            <person name="Clum A."/>
            <person name="Copeland A."/>
            <person name="Grisel N."/>
            <person name="Haridas S."/>
            <person name="Kipfer T."/>
            <person name="LaButti K."/>
            <person name="Lindquist E."/>
            <person name="Lipzen A."/>
            <person name="Maire R."/>
            <person name="Meier B."/>
            <person name="Mihaltcheva S."/>
            <person name="Molinier V."/>
            <person name="Murat C."/>
            <person name="Poggeler S."/>
            <person name="Quandt C.A."/>
            <person name="Sperisen C."/>
            <person name="Tritt A."/>
            <person name="Tisserant E."/>
            <person name="Crous P.W."/>
            <person name="Henrissat B."/>
            <person name="Nehls U."/>
            <person name="Egli S."/>
            <person name="Spatafora J.W."/>
            <person name="Grigoriev I.V."/>
            <person name="Martin F.M."/>
        </authorList>
    </citation>
    <scope>NUCLEOTIDE SEQUENCE [LARGE SCALE GENOMIC DNA]</scope>
    <source>
        <strain evidence="2 3">CBS 207.34</strain>
    </source>
</reference>
<feature type="region of interest" description="Disordered" evidence="1">
    <location>
        <begin position="1"/>
        <end position="49"/>
    </location>
</feature>
<accession>A0A8E2JTL9</accession>